<evidence type="ECO:0000256" key="1">
    <source>
        <dbReference type="SAM" id="Phobius"/>
    </source>
</evidence>
<proteinExistence type="predicted"/>
<keyword evidence="1" id="KW-0812">Transmembrane</keyword>
<gene>
    <name evidence="2" type="ORF">BGLFYP119_01672</name>
</gene>
<dbReference type="EMBL" id="CACRST010000014">
    <property type="protein sequence ID" value="VYT06696.1"/>
    <property type="molecule type" value="Genomic_DNA"/>
</dbReference>
<keyword evidence="1" id="KW-1133">Transmembrane helix</keyword>
<keyword evidence="1" id="KW-0472">Membrane</keyword>
<feature type="transmembrane region" description="Helical" evidence="1">
    <location>
        <begin position="309"/>
        <end position="330"/>
    </location>
</feature>
<protein>
    <recommendedName>
        <fullName evidence="3">MacB-like periplasmic core domain-containing protein</fullName>
    </recommendedName>
</protein>
<reference evidence="2" key="1">
    <citation type="submission" date="2019-11" db="EMBL/GenBank/DDBJ databases">
        <authorList>
            <person name="Feng L."/>
        </authorList>
    </citation>
    <scope>NUCLEOTIDE SEQUENCE</scope>
    <source>
        <strain evidence="2">BgluceraseaLFYP119</strain>
    </source>
</reference>
<dbReference type="RefSeq" id="WP_156353995.1">
    <property type="nucleotide sequence ID" value="NZ_CACRST010000014.1"/>
</dbReference>
<evidence type="ECO:0008006" key="3">
    <source>
        <dbReference type="Google" id="ProtNLM"/>
    </source>
</evidence>
<sequence length="334" mass="37807">MRLRKGLPKGFGRSLILGLLVLIFYGTAVLSYCQFQAEPSEAIFLSGEYLSAAQGEEILKSMEKAEEKSAVCFYWDGGITTLRDPDYGRSTQVMAGALVGEGRLYDWRLTGLGKTDREGCVIDIDTAEKLFGTKKAEGRSLIMNEKKYQVRQVLPWKQRMILSRPQNKEILCSRVFFKGSGVLGEKTSDQFLMAYGLSGTALDTGFLKGAAGFFLMLFPAAVFLFLFKKAYREAKKYKGKEAGFWIWRGACFILVAFVLGILRNKIEIPKDWIPSVWSDFQFWQDKFKEAGENFHMFLMMPKTVLQAENISSCIRTVFFSVSALVFSFMMKISN</sequence>
<evidence type="ECO:0000313" key="2">
    <source>
        <dbReference type="EMBL" id="VYT06696.1"/>
    </source>
</evidence>
<name>A0A6N2TTA0_9FIRM</name>
<organism evidence="2">
    <name type="scientific">Blautia glucerasea</name>
    <dbReference type="NCBI Taxonomy" id="536633"/>
    <lineage>
        <taxon>Bacteria</taxon>
        <taxon>Bacillati</taxon>
        <taxon>Bacillota</taxon>
        <taxon>Clostridia</taxon>
        <taxon>Lachnospirales</taxon>
        <taxon>Lachnospiraceae</taxon>
        <taxon>Blautia</taxon>
    </lineage>
</organism>
<accession>A0A6N2TTA0</accession>
<feature type="transmembrane region" description="Helical" evidence="1">
    <location>
        <begin position="245"/>
        <end position="262"/>
    </location>
</feature>
<feature type="transmembrane region" description="Helical" evidence="1">
    <location>
        <begin position="206"/>
        <end position="225"/>
    </location>
</feature>
<dbReference type="AlphaFoldDB" id="A0A6N2TTA0"/>